<dbReference type="SUPFAM" id="SSF53756">
    <property type="entry name" value="UDP-Glycosyltransferase/glycogen phosphorylase"/>
    <property type="match status" value="1"/>
</dbReference>
<organism evidence="1 2">
    <name type="scientific">Ramlibacter cellulosilyticus</name>
    <dbReference type="NCBI Taxonomy" id="2764187"/>
    <lineage>
        <taxon>Bacteria</taxon>
        <taxon>Pseudomonadati</taxon>
        <taxon>Pseudomonadota</taxon>
        <taxon>Betaproteobacteria</taxon>
        <taxon>Burkholderiales</taxon>
        <taxon>Comamonadaceae</taxon>
        <taxon>Ramlibacter</taxon>
    </lineage>
</organism>
<evidence type="ECO:0000313" key="2">
    <source>
        <dbReference type="Proteomes" id="UP000608513"/>
    </source>
</evidence>
<keyword evidence="2" id="KW-1185">Reference proteome</keyword>
<dbReference type="CDD" id="cd03801">
    <property type="entry name" value="GT4_PimA-like"/>
    <property type="match status" value="1"/>
</dbReference>
<dbReference type="Gene3D" id="3.40.50.2000">
    <property type="entry name" value="Glycogen Phosphorylase B"/>
    <property type="match status" value="1"/>
</dbReference>
<dbReference type="Pfam" id="PF13692">
    <property type="entry name" value="Glyco_trans_1_4"/>
    <property type="match status" value="1"/>
</dbReference>
<sequence>MSEMAPFVREGRKIVLYVGGFILPDGTASAQRCLGVATLMRSLGFEVVMLGKLSPQPPSKGGTCQTVIQAFQCYDIRQPFWGKSYGSYVHSSHSLEDVLEHIGAHRVHSIIAYNYPARALAKLLRICRRHDIAPVAECTEWYGWEGLNPIRNLQRMTAAYWRAMVLAPKAGNIILTSRYLVKAYPAANVLVLPFVVNGSDPKWLTPARALGRTRVRFVYAGSPGAGLSKDKINYAVQAFACHKREGYDFALEIVGITEQQYLSARPQDRSLLRELASVITFHGRVSHTDALALLRSADFSVFFRDPNRVASVGFPTKYAEAVSCGVPTITNPTSDLPIFIQDGRNGLLARGHDEADIIHVLERALRMSPQDLQNMKSAVAADNPFHYERWQVQAARFMEACEAS</sequence>
<dbReference type="PANTHER" id="PTHR12526">
    <property type="entry name" value="GLYCOSYLTRANSFERASE"/>
    <property type="match status" value="1"/>
</dbReference>
<protein>
    <submittedName>
        <fullName evidence="1">Glycosyltransferase family 4 protein</fullName>
    </submittedName>
</protein>
<name>A0A923SCG4_9BURK</name>
<proteinExistence type="predicted"/>
<dbReference type="Proteomes" id="UP000608513">
    <property type="component" value="Unassembled WGS sequence"/>
</dbReference>
<dbReference type="PANTHER" id="PTHR12526:SF630">
    <property type="entry name" value="GLYCOSYLTRANSFERASE"/>
    <property type="match status" value="1"/>
</dbReference>
<comment type="caution">
    <text evidence="1">The sequence shown here is derived from an EMBL/GenBank/DDBJ whole genome shotgun (WGS) entry which is preliminary data.</text>
</comment>
<gene>
    <name evidence="1" type="ORF">H8N03_18125</name>
</gene>
<accession>A0A923SCG4</accession>
<reference evidence="1" key="1">
    <citation type="submission" date="2020-08" db="EMBL/GenBank/DDBJ databases">
        <title>Ramlibacter sp. USB13 16S ribosomal RNA gene genome sequencing and assembly.</title>
        <authorList>
            <person name="Kang M."/>
        </authorList>
    </citation>
    <scope>NUCLEOTIDE SEQUENCE</scope>
    <source>
        <strain evidence="1">USB13</strain>
    </source>
</reference>
<dbReference type="AlphaFoldDB" id="A0A923SCG4"/>
<evidence type="ECO:0000313" key="1">
    <source>
        <dbReference type="EMBL" id="MBC5784869.1"/>
    </source>
</evidence>
<dbReference type="EMBL" id="JACORT010000008">
    <property type="protein sequence ID" value="MBC5784869.1"/>
    <property type="molecule type" value="Genomic_DNA"/>
</dbReference>